<gene>
    <name evidence="4" type="ORF">JAAARDRAFT_28848</name>
</gene>
<dbReference type="GO" id="GO:0004725">
    <property type="term" value="F:protein tyrosine phosphatase activity"/>
    <property type="evidence" value="ECO:0007669"/>
    <property type="project" value="InterPro"/>
</dbReference>
<dbReference type="PROSITE" id="PS50056">
    <property type="entry name" value="TYR_PHOSPHATASE_2"/>
    <property type="match status" value="1"/>
</dbReference>
<dbReference type="SUPFAM" id="SSF52540">
    <property type="entry name" value="P-loop containing nucleoside triphosphate hydrolases"/>
    <property type="match status" value="1"/>
</dbReference>
<dbReference type="Pfam" id="PF22784">
    <property type="entry name" value="PTP-SAK"/>
    <property type="match status" value="1"/>
</dbReference>
<dbReference type="SUPFAM" id="SSF56091">
    <property type="entry name" value="DNA ligase/mRNA capping enzyme, catalytic domain"/>
    <property type="match status" value="1"/>
</dbReference>
<dbReference type="HOGENOM" id="CLU_007422_0_0_1"/>
<evidence type="ECO:0000259" key="2">
    <source>
        <dbReference type="PROSITE" id="PS50055"/>
    </source>
</evidence>
<dbReference type="InterPro" id="IPR052732">
    <property type="entry name" value="Cell-binding_unc_protein"/>
</dbReference>
<dbReference type="InterPro" id="IPR027417">
    <property type="entry name" value="P-loop_NTPase"/>
</dbReference>
<keyword evidence="1" id="KW-0378">Hydrolase</keyword>
<evidence type="ECO:0000313" key="5">
    <source>
        <dbReference type="Proteomes" id="UP000027265"/>
    </source>
</evidence>
<dbReference type="PANTHER" id="PTHR43883">
    <property type="entry name" value="SLR0207 PROTEIN"/>
    <property type="match status" value="1"/>
</dbReference>
<dbReference type="SMART" id="SM00404">
    <property type="entry name" value="PTPc_motif"/>
    <property type="match status" value="1"/>
</dbReference>
<reference evidence="5" key="1">
    <citation type="journal article" date="2014" name="Proc. Natl. Acad. Sci. U.S.A.">
        <title>Extensive sampling of basidiomycete genomes demonstrates inadequacy of the white-rot/brown-rot paradigm for wood decay fungi.</title>
        <authorList>
            <person name="Riley R."/>
            <person name="Salamov A.A."/>
            <person name="Brown D.W."/>
            <person name="Nagy L.G."/>
            <person name="Floudas D."/>
            <person name="Held B.W."/>
            <person name="Levasseur A."/>
            <person name="Lombard V."/>
            <person name="Morin E."/>
            <person name="Otillar R."/>
            <person name="Lindquist E.A."/>
            <person name="Sun H."/>
            <person name="LaButti K.M."/>
            <person name="Schmutz J."/>
            <person name="Jabbour D."/>
            <person name="Luo H."/>
            <person name="Baker S.E."/>
            <person name="Pisabarro A.G."/>
            <person name="Walton J.D."/>
            <person name="Blanchette R.A."/>
            <person name="Henrissat B."/>
            <person name="Martin F."/>
            <person name="Cullen D."/>
            <person name="Hibbett D.S."/>
            <person name="Grigoriev I.V."/>
        </authorList>
    </citation>
    <scope>NUCLEOTIDE SEQUENCE [LARGE SCALE GENOMIC DNA]</scope>
    <source>
        <strain evidence="5">MUCL 33604</strain>
    </source>
</reference>
<feature type="domain" description="Tyrosine specific protein phosphatases" evidence="3">
    <location>
        <begin position="358"/>
        <end position="439"/>
    </location>
</feature>
<sequence length="862" mass="96843">MDLRPSQGYLGLFGSPIDEIAAQSRRTFPTRNRDAAFVFKESLFHITLITKDELRNIPKDTWKKLHIDTAHVYPVGVGTHPKAKVAFVVIIWAAGQQARKRLGLPPKQFHITLTTCDVHDIDKGIDSILPETFIENPSIDCLDHLSYTLHLSGDYIQARKSAVDLCLSSPASERGFLRLADAAVKGEFVKLAMLACARAYERTSGEKVRDYCLRRMVECSGETEWGNVFSGSESSQLPEELHSVLMVPWTRELRDALSEGSTIPTLCLESRDRCYIPSPSLRSTPSFYTLPRFFRWLVPFHIALMSTPRHEDDITALASGHLGMRHILTLTEETPLHKAWFLNKGITNTYLPIPNYHPPTIEQMDLIMRLLDDESKMPVLIHCGGGKGRAGTVAACYLAAYGFAKSRPARTQPEMSATEAIDALRRIRPGSIETSQQEAFVHKWCSTIWKRQSILPDLVPEPSPCSFEVEGELKGGDLFVLVGLPGSGKSWFSKALIARDPMGWTRISQDDAGSRSACEVEIGHKPLRGRALLDRCNPSSDDRKSWLSLASTWSTSPICVWFDYTRELCTSRAQNRPDHPTLPPGSRVRSAVEQMDKMFVRPSLKEGFKAIIIVRSFSAAQDLVLRLSPPVTLFKFPRTSHILNLGAASDDDLVETGPIAPITTGHVVITEKVDGANMGFQLSSDRSSVIVQNRSHYINSSSHEQFKKLDLWIDKHREGLYKILDRDPFFADRFVLFGEWLAVTHSIPYTHLPDRFLAFDLYDRSTTAWADRPNLMRLLEGTGICAVPTMHEGGMPTHDQFRDMVQRRSRFYEGRVEGVYVKVEKNGRVVTRGKVVRADFIAGNEHWTKGILRTNNVSDGVE</sequence>
<keyword evidence="5" id="KW-1185">Reference proteome</keyword>
<dbReference type="Gene3D" id="3.30.470.30">
    <property type="entry name" value="DNA ligase/mRNA capping enzyme"/>
    <property type="match status" value="1"/>
</dbReference>
<dbReference type="PANTHER" id="PTHR43883:SF1">
    <property type="entry name" value="GLUCONOKINASE"/>
    <property type="match status" value="1"/>
</dbReference>
<dbReference type="Proteomes" id="UP000027265">
    <property type="component" value="Unassembled WGS sequence"/>
</dbReference>
<dbReference type="InterPro" id="IPR057023">
    <property type="entry name" value="PTP-SAK"/>
</dbReference>
<protein>
    <recommendedName>
        <fullName evidence="6">Tyrosine specific protein phosphatases domain-containing protein</fullName>
    </recommendedName>
</protein>
<dbReference type="Gene3D" id="3.90.190.10">
    <property type="entry name" value="Protein tyrosine phosphatase superfamily"/>
    <property type="match status" value="1"/>
</dbReference>
<dbReference type="AlphaFoldDB" id="A0A067QJT7"/>
<dbReference type="FunFam" id="3.90.190.10:FF:000157">
    <property type="entry name" value="Protein-tyrosine phosphatase"/>
    <property type="match status" value="1"/>
</dbReference>
<feature type="domain" description="Tyrosine-protein phosphatase" evidence="2">
    <location>
        <begin position="350"/>
        <end position="443"/>
    </location>
</feature>
<dbReference type="InterPro" id="IPR021122">
    <property type="entry name" value="RNA_ligase_dom_REL/Rnl2"/>
</dbReference>
<evidence type="ECO:0000256" key="1">
    <source>
        <dbReference type="ARBA" id="ARBA00022801"/>
    </source>
</evidence>
<dbReference type="InterPro" id="IPR000242">
    <property type="entry name" value="PTP_cat"/>
</dbReference>
<dbReference type="SUPFAM" id="SSF52799">
    <property type="entry name" value="(Phosphotyrosine protein) phosphatases II"/>
    <property type="match status" value="1"/>
</dbReference>
<dbReference type="InterPro" id="IPR029021">
    <property type="entry name" value="Prot-tyrosine_phosphatase-like"/>
</dbReference>
<evidence type="ECO:0000259" key="3">
    <source>
        <dbReference type="PROSITE" id="PS50056"/>
    </source>
</evidence>
<dbReference type="STRING" id="933084.A0A067QJT7"/>
<name>A0A067QJT7_9AGAM</name>
<organism evidence="4 5">
    <name type="scientific">Jaapia argillacea MUCL 33604</name>
    <dbReference type="NCBI Taxonomy" id="933084"/>
    <lineage>
        <taxon>Eukaryota</taxon>
        <taxon>Fungi</taxon>
        <taxon>Dikarya</taxon>
        <taxon>Basidiomycota</taxon>
        <taxon>Agaricomycotina</taxon>
        <taxon>Agaricomycetes</taxon>
        <taxon>Agaricomycetidae</taxon>
        <taxon>Jaapiales</taxon>
        <taxon>Jaapiaceae</taxon>
        <taxon>Jaapia</taxon>
    </lineage>
</organism>
<dbReference type="OrthoDB" id="432447at2759"/>
<dbReference type="PROSITE" id="PS50055">
    <property type="entry name" value="TYR_PHOSPHATASE_PTP"/>
    <property type="match status" value="1"/>
</dbReference>
<dbReference type="InterPro" id="IPR000387">
    <property type="entry name" value="Tyr_Pase_dom"/>
</dbReference>
<accession>A0A067QJT7</accession>
<evidence type="ECO:0000313" key="4">
    <source>
        <dbReference type="EMBL" id="KDQ62876.1"/>
    </source>
</evidence>
<dbReference type="Pfam" id="PF09414">
    <property type="entry name" value="RNA_ligase"/>
    <property type="match status" value="1"/>
</dbReference>
<proteinExistence type="predicted"/>
<evidence type="ECO:0008006" key="6">
    <source>
        <dbReference type="Google" id="ProtNLM"/>
    </source>
</evidence>
<dbReference type="CDD" id="cd14504">
    <property type="entry name" value="DUSP23"/>
    <property type="match status" value="1"/>
</dbReference>
<dbReference type="Pfam" id="PF22547">
    <property type="entry name" value="2H-SAK"/>
    <property type="match status" value="1"/>
</dbReference>
<dbReference type="EMBL" id="KL197710">
    <property type="protein sequence ID" value="KDQ62876.1"/>
    <property type="molecule type" value="Genomic_DNA"/>
</dbReference>
<dbReference type="InterPro" id="IPR003595">
    <property type="entry name" value="Tyr_Pase_cat"/>
</dbReference>
<dbReference type="InParanoid" id="A0A067QJT7"/>
<dbReference type="InterPro" id="IPR054498">
    <property type="entry name" value="2H-SAK"/>
</dbReference>
<dbReference type="Gene3D" id="3.40.50.300">
    <property type="entry name" value="P-loop containing nucleotide triphosphate hydrolases"/>
    <property type="match status" value="1"/>
</dbReference>